<evidence type="ECO:0000256" key="6">
    <source>
        <dbReference type="SAM" id="Coils"/>
    </source>
</evidence>
<dbReference type="PRINTS" id="PR00507">
    <property type="entry name" value="N12N6MTFRASE"/>
</dbReference>
<feature type="coiled-coil region" evidence="6">
    <location>
        <begin position="420"/>
        <end position="447"/>
    </location>
</feature>
<name>A0A2T0HWB6_PSEFL</name>
<evidence type="ECO:0000256" key="4">
    <source>
        <dbReference type="ARBA" id="ARBA00022691"/>
    </source>
</evidence>
<dbReference type="AlphaFoldDB" id="A0A2T0HWB6"/>
<dbReference type="PANTHER" id="PTHR33841">
    <property type="entry name" value="DNA METHYLTRANSFERASE YEEA-RELATED"/>
    <property type="match status" value="1"/>
</dbReference>
<evidence type="ECO:0000256" key="2">
    <source>
        <dbReference type="ARBA" id="ARBA00022603"/>
    </source>
</evidence>
<dbReference type="InterPro" id="IPR029063">
    <property type="entry name" value="SAM-dependent_MTases_sf"/>
</dbReference>
<dbReference type="GO" id="GO:0003676">
    <property type="term" value="F:nucleic acid binding"/>
    <property type="evidence" value="ECO:0007669"/>
    <property type="project" value="InterPro"/>
</dbReference>
<dbReference type="GO" id="GO:0006304">
    <property type="term" value="P:DNA modification"/>
    <property type="evidence" value="ECO:0007669"/>
    <property type="project" value="InterPro"/>
</dbReference>
<dbReference type="PROSITE" id="PS00092">
    <property type="entry name" value="N6_MTASE"/>
    <property type="match status" value="1"/>
</dbReference>
<keyword evidence="4" id="KW-0949">S-adenosyl-L-methionine</keyword>
<dbReference type="PANTHER" id="PTHR33841:SF1">
    <property type="entry name" value="DNA METHYLTRANSFERASE A"/>
    <property type="match status" value="1"/>
</dbReference>
<dbReference type="NCBIfam" id="NF033452">
    <property type="entry name" value="BREX_1_MTaseX"/>
    <property type="match status" value="1"/>
</dbReference>
<evidence type="ECO:0000313" key="8">
    <source>
        <dbReference type="EMBL" id="PRW87379.1"/>
    </source>
</evidence>
<dbReference type="InterPro" id="IPR011639">
    <property type="entry name" value="MethylTrfase_TaqI-like_dom"/>
</dbReference>
<dbReference type="Gene3D" id="3.40.50.150">
    <property type="entry name" value="Vaccinia Virus protein VP39"/>
    <property type="match status" value="1"/>
</dbReference>
<organism evidence="8 9">
    <name type="scientific">Pseudomonas fluorescens</name>
    <dbReference type="NCBI Taxonomy" id="294"/>
    <lineage>
        <taxon>Bacteria</taxon>
        <taxon>Pseudomonadati</taxon>
        <taxon>Pseudomonadota</taxon>
        <taxon>Gammaproteobacteria</taxon>
        <taxon>Pseudomonadales</taxon>
        <taxon>Pseudomonadaceae</taxon>
        <taxon>Pseudomonas</taxon>
    </lineage>
</organism>
<dbReference type="Pfam" id="PF07669">
    <property type="entry name" value="Eco57I"/>
    <property type="match status" value="1"/>
</dbReference>
<gene>
    <name evidence="8" type="ORF">C7A10_23725</name>
</gene>
<dbReference type="Proteomes" id="UP000239731">
    <property type="component" value="Unassembled WGS sequence"/>
</dbReference>
<keyword evidence="6" id="KW-0175">Coiled coil</keyword>
<protein>
    <recommendedName>
        <fullName evidence="1">site-specific DNA-methyltransferase (adenine-specific)</fullName>
        <ecNumber evidence="1">2.1.1.72</ecNumber>
    </recommendedName>
</protein>
<evidence type="ECO:0000313" key="9">
    <source>
        <dbReference type="Proteomes" id="UP000239731"/>
    </source>
</evidence>
<accession>A0A2T0HWB6</accession>
<dbReference type="EC" id="2.1.1.72" evidence="1"/>
<feature type="domain" description="Type II methyltransferase M.TaqI-like" evidence="7">
    <location>
        <begin position="346"/>
        <end position="591"/>
    </location>
</feature>
<sequence length="1232" mass="140378">MNTGNIKRYAPKARTAFIAAMTKRAALFGIRESSIPSMGIEPLEQKGDMALIGNRPFPASIIRPRAALVKKVEQMGFAQAMEQAAYSWFNRLCAIRFMELKGYLDHGRRVLSHPEQSGSFQILNDCLDIELEGLDHQRIAELKLDGTKDEELYRELLLAQCHALHKAMPFLFEAVDDATELLLPDNLTKTDSLIRELVSAIPEQDWQDVEIIGWLYQFYISEKKDQVIGKVVKSEDIPAATQLFTPNWIVQYLVQNSLGRQWLQAYPDSPLRAKMPYYIESAEQTPEVQIQLAAITPDSIDPKSIKVLDPACGSGHILVVAYKVLKEIYTERGHRSRDIPKLILEHNLFGLDIDDRAGQLAGFALMMLAREDDRGIFGRTVNLNVLSLQESHHLDLASLWQALNLTNDWQRGHSQSLFDNEQTDLNIAQADNRYQLLQRTLARFTQARTVGSLIEVAVEDAEPLSELLEQLRQLGREGDSIQKPTAKQLIPYVQQAWMLAQRYDAVIANPPYMSSKGMNADLKSFAGKNFPSSKADLFAVFMERTFGLLNSNGYNAQVNMQSWMFLSSYEKLREWLLSCKTITNLMHIGYNSFPELNSKVVQCCAWVFSNLKVENFNGKYIDLNSAPQSANKAIVFKEISTAKIYTNRVDNFKEIPGKPFAYWTSTTARRCFSLYPLLSTEISAKQGLATTNNDFFTRRWYEVSYDHIGFGCDSRDTAALSKKRWFPMDKGGNFRKWYGNNEFLVDWENDGERIKSNINTKYPYLNGNPDFVAKNASEYFKEGVTWSKITSGSFSCRYSPAGAIFSDAGMKVICAGDQALFYQGLLSSKVFSYFLSCLSETLNYEAGNIGRVPVSKVDEMDLWLRLIDLAKSDWDNCEISVDFVRPELIKRTKKQSPLPLVYNEIRTEWRILTKEMQTLEERNNSIFIERYGLGDELNHNVLVNEVTLFCNPEYRYGSSATEKELEARLQSDTLSELISYTIGCIMGRYSLDREGLVYAHTSNKSFAELVAEGVYKSFPADSDGILPLTDLEWFADDATNRFREFVRTVWGDEHMQENLDFVAESLCLHAIKSLKGKSSGESSLDTIRRYLSTQFFKDHLKTYKKRPIYWLFSSGKHKAFECLVYLHRYNEGTLARMRTEYVIPLTAKLNTYTNKLATDIENESVTSEKKRLEKELATLHNQQAELATFDEKLRHYADQRISLDLNEGVKVNYGKFGDLLAEVKAITGGASD</sequence>
<dbReference type="GO" id="GO:0032259">
    <property type="term" value="P:methylation"/>
    <property type="evidence" value="ECO:0007669"/>
    <property type="project" value="UniProtKB-KW"/>
</dbReference>
<dbReference type="InterPro" id="IPR050953">
    <property type="entry name" value="N4_N6_ade-DNA_methylase"/>
</dbReference>
<dbReference type="GO" id="GO:0009007">
    <property type="term" value="F:site-specific DNA-methyltransferase (adenine-specific) activity"/>
    <property type="evidence" value="ECO:0007669"/>
    <property type="project" value="UniProtKB-EC"/>
</dbReference>
<reference evidence="8 9" key="1">
    <citation type="submission" date="2018-03" db="EMBL/GenBank/DDBJ databases">
        <title>Blue discolouration in mozzarella cheese caused by Pseudomonas fluorescens.</title>
        <authorList>
            <person name="Chiesa F."/>
            <person name="Dalmasso A."/>
            <person name="Lomonaco S."/>
        </authorList>
    </citation>
    <scope>NUCLEOTIDE SEQUENCE [LARGE SCALE GENOMIC DNA]</scope>
    <source>
        <strain evidence="8 9">11293</strain>
    </source>
</reference>
<dbReference type="EMBL" id="PVUH01000018">
    <property type="protein sequence ID" value="PRW87379.1"/>
    <property type="molecule type" value="Genomic_DNA"/>
</dbReference>
<dbReference type="InterPro" id="IPR047939">
    <property type="entry name" value="BREX_1_PglX"/>
</dbReference>
<comment type="caution">
    <text evidence="8">The sequence shown here is derived from an EMBL/GenBank/DDBJ whole genome shotgun (WGS) entry which is preliminary data.</text>
</comment>
<evidence type="ECO:0000256" key="1">
    <source>
        <dbReference type="ARBA" id="ARBA00011900"/>
    </source>
</evidence>
<proteinExistence type="predicted"/>
<dbReference type="InterPro" id="IPR002052">
    <property type="entry name" value="DNA_methylase_N6_adenine_CS"/>
</dbReference>
<evidence type="ECO:0000256" key="3">
    <source>
        <dbReference type="ARBA" id="ARBA00022679"/>
    </source>
</evidence>
<evidence type="ECO:0000259" key="7">
    <source>
        <dbReference type="Pfam" id="PF07669"/>
    </source>
</evidence>
<evidence type="ECO:0000256" key="5">
    <source>
        <dbReference type="ARBA" id="ARBA00047942"/>
    </source>
</evidence>
<dbReference type="SUPFAM" id="SSF53335">
    <property type="entry name" value="S-adenosyl-L-methionine-dependent methyltransferases"/>
    <property type="match status" value="1"/>
</dbReference>
<comment type="catalytic activity">
    <reaction evidence="5">
        <text>a 2'-deoxyadenosine in DNA + S-adenosyl-L-methionine = an N(6)-methyl-2'-deoxyadenosine in DNA + S-adenosyl-L-homocysteine + H(+)</text>
        <dbReference type="Rhea" id="RHEA:15197"/>
        <dbReference type="Rhea" id="RHEA-COMP:12418"/>
        <dbReference type="Rhea" id="RHEA-COMP:12419"/>
        <dbReference type="ChEBI" id="CHEBI:15378"/>
        <dbReference type="ChEBI" id="CHEBI:57856"/>
        <dbReference type="ChEBI" id="CHEBI:59789"/>
        <dbReference type="ChEBI" id="CHEBI:90615"/>
        <dbReference type="ChEBI" id="CHEBI:90616"/>
        <dbReference type="EC" id="2.1.1.72"/>
    </reaction>
</comment>
<keyword evidence="2 8" id="KW-0489">Methyltransferase</keyword>
<dbReference type="RefSeq" id="WP_106118419.1">
    <property type="nucleotide sequence ID" value="NZ_PVUH01000018.1"/>
</dbReference>
<keyword evidence="3 8" id="KW-0808">Transferase</keyword>